<keyword evidence="2" id="KW-1185">Reference proteome</keyword>
<accession>A0A2A6BB97</accession>
<gene>
    <name evidence="1" type="primary">WBGene00275915</name>
</gene>
<reference evidence="1" key="2">
    <citation type="submission" date="2022-06" db="UniProtKB">
        <authorList>
            <consortium name="EnsemblMetazoa"/>
        </authorList>
    </citation>
    <scope>IDENTIFICATION</scope>
    <source>
        <strain evidence="1">PS312</strain>
    </source>
</reference>
<evidence type="ECO:0000313" key="1">
    <source>
        <dbReference type="EnsemblMetazoa" id="PPA37546.1"/>
    </source>
</evidence>
<name>A0A2A6BB97_PRIPA</name>
<accession>A0A8R1YX60</accession>
<dbReference type="AlphaFoldDB" id="A0A2A6BB97"/>
<organism evidence="1 2">
    <name type="scientific">Pristionchus pacificus</name>
    <name type="common">Parasitic nematode worm</name>
    <dbReference type="NCBI Taxonomy" id="54126"/>
    <lineage>
        <taxon>Eukaryota</taxon>
        <taxon>Metazoa</taxon>
        <taxon>Ecdysozoa</taxon>
        <taxon>Nematoda</taxon>
        <taxon>Chromadorea</taxon>
        <taxon>Rhabditida</taxon>
        <taxon>Rhabditina</taxon>
        <taxon>Diplogasteromorpha</taxon>
        <taxon>Diplogasteroidea</taxon>
        <taxon>Neodiplogasteridae</taxon>
        <taxon>Pristionchus</taxon>
    </lineage>
</organism>
<protein>
    <submittedName>
        <fullName evidence="1">Uncharacterized protein</fullName>
    </submittedName>
</protein>
<dbReference type="Proteomes" id="UP000005239">
    <property type="component" value="Unassembled WGS sequence"/>
</dbReference>
<proteinExistence type="predicted"/>
<sequence>MKPTIFSLFCLVAYAAGRAVDDMLGTIKISEGQTLNLNVPWNRGLPLGEITSITFTRNKLDLNPENIEIIADSSGVTMKATNMGFVFEGKAMGKVIFKLPDIEIKIYGKIDNFERKYAYGAPFEIDAKDCSIQISDKHADVKSHFNSAVETQILNHVNNLMCTHLYFVGSIITTAVNEMGFGNLKQKSGKGAAGIRAIAAVDDLFGTISISEGQHLNLGVPWTRKIPLGKLTSIIFYKNKLDLNPENIEVIADVSGVTMKATNMGFLFTARAKGTAFFKNPDYFITISGTIGSFERKYAYGAPLEIETKDCSIQISDKKAEVEGGLFTGSVEEQIKNHVDNLMCTHLYFIGSTITAAVKEVGVDNLKQKSGKGAAGIKTMFGR</sequence>
<reference evidence="2" key="1">
    <citation type="journal article" date="2008" name="Nat. Genet.">
        <title>The Pristionchus pacificus genome provides a unique perspective on nematode lifestyle and parasitism.</title>
        <authorList>
            <person name="Dieterich C."/>
            <person name="Clifton S.W."/>
            <person name="Schuster L.N."/>
            <person name="Chinwalla A."/>
            <person name="Delehaunty K."/>
            <person name="Dinkelacker I."/>
            <person name="Fulton L."/>
            <person name="Fulton R."/>
            <person name="Godfrey J."/>
            <person name="Minx P."/>
            <person name="Mitreva M."/>
            <person name="Roeseler W."/>
            <person name="Tian H."/>
            <person name="Witte H."/>
            <person name="Yang S.P."/>
            <person name="Wilson R.K."/>
            <person name="Sommer R.J."/>
        </authorList>
    </citation>
    <scope>NUCLEOTIDE SEQUENCE [LARGE SCALE GENOMIC DNA]</scope>
    <source>
        <strain evidence="2">PS312</strain>
    </source>
</reference>
<dbReference type="EnsemblMetazoa" id="PPA37546.1">
    <property type="protein sequence ID" value="PPA37546.1"/>
    <property type="gene ID" value="WBGene00275915"/>
</dbReference>
<evidence type="ECO:0000313" key="2">
    <source>
        <dbReference type="Proteomes" id="UP000005239"/>
    </source>
</evidence>